<keyword evidence="10 16" id="KW-1133">Transmembrane helix</keyword>
<dbReference type="PROSITE" id="PS50011">
    <property type="entry name" value="PROTEIN_KINASE_DOM"/>
    <property type="match status" value="1"/>
</dbReference>
<keyword evidence="6 16" id="KW-0812">Transmembrane</keyword>
<dbReference type="GO" id="GO:0012505">
    <property type="term" value="C:endomembrane system"/>
    <property type="evidence" value="ECO:0007669"/>
    <property type="project" value="UniProtKB-SubCell"/>
</dbReference>
<evidence type="ECO:0000256" key="2">
    <source>
        <dbReference type="ARBA" id="ARBA00004191"/>
    </source>
</evidence>
<dbReference type="GO" id="GO:0005524">
    <property type="term" value="F:ATP binding"/>
    <property type="evidence" value="ECO:0007669"/>
    <property type="project" value="InterPro"/>
</dbReference>
<evidence type="ECO:0000259" key="17">
    <source>
        <dbReference type="PROSITE" id="PS50011"/>
    </source>
</evidence>
<keyword evidence="7" id="KW-0732">Signal</keyword>
<keyword evidence="8" id="KW-0677">Repeat</keyword>
<dbReference type="GO" id="GO:0004672">
    <property type="term" value="F:protein kinase activity"/>
    <property type="evidence" value="ECO:0007669"/>
    <property type="project" value="InterPro"/>
</dbReference>
<keyword evidence="4" id="KW-0964">Secreted</keyword>
<dbReference type="PANTHER" id="PTHR46084">
    <property type="entry name" value="PROTEIN MALE DISCOVERER 2"/>
    <property type="match status" value="1"/>
</dbReference>
<organism evidence="18">
    <name type="scientific">Medicago truncatula</name>
    <name type="common">Barrel medic</name>
    <name type="synonym">Medicago tribuloides</name>
    <dbReference type="NCBI Taxonomy" id="3880"/>
    <lineage>
        <taxon>Eukaryota</taxon>
        <taxon>Viridiplantae</taxon>
        <taxon>Streptophyta</taxon>
        <taxon>Embryophyta</taxon>
        <taxon>Tracheophyta</taxon>
        <taxon>Spermatophyta</taxon>
        <taxon>Magnoliopsida</taxon>
        <taxon>eudicotyledons</taxon>
        <taxon>Gunneridae</taxon>
        <taxon>Pentapetalae</taxon>
        <taxon>rosids</taxon>
        <taxon>fabids</taxon>
        <taxon>Fabales</taxon>
        <taxon>Fabaceae</taxon>
        <taxon>Papilionoideae</taxon>
        <taxon>50 kb inversion clade</taxon>
        <taxon>NPAAA clade</taxon>
        <taxon>Hologalegina</taxon>
        <taxon>IRL clade</taxon>
        <taxon>Trifolieae</taxon>
        <taxon>Medicago</taxon>
    </lineage>
</organism>
<name>A0A396IUT5_MEDTR</name>
<keyword evidence="9" id="KW-0611">Plant defense</keyword>
<comment type="caution">
    <text evidence="18">The sequence shown here is derived from an EMBL/GenBank/DDBJ whole genome shotgun (WGS) entry which is preliminary data.</text>
</comment>
<comment type="subcellular location">
    <subcellularLocation>
        <location evidence="14">Endomembrane system</location>
        <topology evidence="14">Single-pass type I membrane protein</topology>
    </subcellularLocation>
    <subcellularLocation>
        <location evidence="1">Membrane</location>
        <topology evidence="1">Peripheral membrane protein</topology>
    </subcellularLocation>
    <subcellularLocation>
        <location evidence="2">Secreted</location>
        <location evidence="2">Cell wall</location>
    </subcellularLocation>
</comment>
<evidence type="ECO:0000256" key="1">
    <source>
        <dbReference type="ARBA" id="ARBA00004170"/>
    </source>
</evidence>
<sequence>MFGAQLSLNFDLGIFFREIFATLRFGKYKKRKKSTKNEKHSFVSHTLLHKYSVFLSLTSFPWLLVSQNIVFQINLFFFSFVDINFSFSILFRNSNNNKNTQSLSCFFCQNNMRKWKFSLFLWLASFCFLSQCFGLCCSLNDEGKALLKFKEGIFSDPFDALSNWVDDEVGVDPCNWFGVECLDGRVVVLNLKNLCLEGNLAHELGSLVHIKSIVLRNNSFYGIIPEGIVRLKELEVLDLGYNNFSGPLPKDIGSNISLAILLLDNNDLLCGFSHEINELVLISESQVDEKQLISARKLPGCTGRSTKWHNRRSKKGLRRLLQSGAPREDPRNRAAIIPDTPSPSPSPSPFPSPSPSPSPSSSETPQIVKKPASPDRNVSDSPSPLPTPGSVPQLKSNSNNHHVAIVGGIVGGAAFILILSIVIYLFKTNKVATVKPWATGLSGQLQKAFVTGVPKLKRSELEAACEDFSNVIGTSPIGNIYKGTLSSGVEIAVASVTVTSLKDWSKTSEVQFRKKIDTLSKMNHKNFVNLLGFCEEDEPFTRMVVFEYAPNGTLFEHLHVKEAEHLDWATRLRVAIGTAYCLQHMHQLDPPFAHSDLNTSSVQLTDDYAAKISDLSFLNEIASADIKAAAKKHTDATLASNIYSFGIILLEIVTGRVPYSMGKDDSLEEWASRYLQGDQPLKEIVDPTLASFQEEQLVQIGALIKSCVNADQEQRPTMKQICERLREITKISPEVAVPKLSPLWWAELEIASFDAS</sequence>
<feature type="region of interest" description="Disordered" evidence="15">
    <location>
        <begin position="298"/>
        <end position="396"/>
    </location>
</feature>
<evidence type="ECO:0000256" key="6">
    <source>
        <dbReference type="ARBA" id="ARBA00022692"/>
    </source>
</evidence>
<dbReference type="Pfam" id="PF07714">
    <property type="entry name" value="PK_Tyr_Ser-Thr"/>
    <property type="match status" value="1"/>
</dbReference>
<dbReference type="InterPro" id="IPR000719">
    <property type="entry name" value="Prot_kinase_dom"/>
</dbReference>
<evidence type="ECO:0000256" key="12">
    <source>
        <dbReference type="ARBA" id="ARBA00023157"/>
    </source>
</evidence>
<evidence type="ECO:0000256" key="8">
    <source>
        <dbReference type="ARBA" id="ARBA00022737"/>
    </source>
</evidence>
<keyword evidence="18" id="KW-0808">Transferase</keyword>
<evidence type="ECO:0000256" key="9">
    <source>
        <dbReference type="ARBA" id="ARBA00022821"/>
    </source>
</evidence>
<dbReference type="GO" id="GO:0016020">
    <property type="term" value="C:membrane"/>
    <property type="evidence" value="ECO:0007669"/>
    <property type="project" value="UniProtKB-SubCell"/>
</dbReference>
<feature type="domain" description="Protein kinase" evidence="17">
    <location>
        <begin position="466"/>
        <end position="735"/>
    </location>
</feature>
<evidence type="ECO:0000256" key="7">
    <source>
        <dbReference type="ARBA" id="ARBA00022729"/>
    </source>
</evidence>
<accession>A0A396IUT5</accession>
<dbReference type="PANTHER" id="PTHR46084:SF43">
    <property type="entry name" value="LRR RECEPTOR-LIKE KINASE"/>
    <property type="match status" value="1"/>
</dbReference>
<dbReference type="EMBL" id="PSQE01000003">
    <property type="protein sequence ID" value="RHN68441.1"/>
    <property type="molecule type" value="Genomic_DNA"/>
</dbReference>
<dbReference type="InterPro" id="IPR011009">
    <property type="entry name" value="Kinase-like_dom_sf"/>
</dbReference>
<evidence type="ECO:0000256" key="11">
    <source>
        <dbReference type="ARBA" id="ARBA00023136"/>
    </source>
</evidence>
<dbReference type="InterPro" id="IPR013210">
    <property type="entry name" value="LRR_N_plant-typ"/>
</dbReference>
<reference evidence="18" key="1">
    <citation type="journal article" date="2018" name="Nat. Plants">
        <title>Whole-genome landscape of Medicago truncatula symbiotic genes.</title>
        <authorList>
            <person name="Pecrix Y."/>
            <person name="Gamas P."/>
            <person name="Carrere S."/>
        </authorList>
    </citation>
    <scope>NUCLEOTIDE SEQUENCE</scope>
    <source>
        <tissue evidence="18">Leaves</tissue>
    </source>
</reference>
<dbReference type="FunFam" id="3.30.200.20:FF:000489">
    <property type="entry name" value="Inactive receptor-like serine/threonine-protein kinase"/>
    <property type="match status" value="1"/>
</dbReference>
<evidence type="ECO:0000256" key="4">
    <source>
        <dbReference type="ARBA" id="ARBA00022525"/>
    </source>
</evidence>
<evidence type="ECO:0000256" key="14">
    <source>
        <dbReference type="ARBA" id="ARBA00046288"/>
    </source>
</evidence>
<evidence type="ECO:0000256" key="13">
    <source>
        <dbReference type="ARBA" id="ARBA00038043"/>
    </source>
</evidence>
<dbReference type="GO" id="GO:0006952">
    <property type="term" value="P:defense response"/>
    <property type="evidence" value="ECO:0007669"/>
    <property type="project" value="UniProtKB-KW"/>
</dbReference>
<comment type="similarity">
    <text evidence="13">Belongs to the polygalacturonase-inhibiting protein family.</text>
</comment>
<dbReference type="Gene3D" id="3.80.10.10">
    <property type="entry name" value="Ribonuclease Inhibitor"/>
    <property type="match status" value="1"/>
</dbReference>
<evidence type="ECO:0000256" key="5">
    <source>
        <dbReference type="ARBA" id="ARBA00022614"/>
    </source>
</evidence>
<feature type="compositionally biased region" description="Basic residues" evidence="15">
    <location>
        <begin position="306"/>
        <end position="318"/>
    </location>
</feature>
<feature type="transmembrane region" description="Helical" evidence="16">
    <location>
        <begin position="403"/>
        <end position="426"/>
    </location>
</feature>
<proteinExistence type="inferred from homology"/>
<keyword evidence="3" id="KW-0134">Cell wall</keyword>
<dbReference type="AlphaFoldDB" id="A0A396IUT5"/>
<dbReference type="FunFam" id="3.80.10.10:FF:000400">
    <property type="entry name" value="Nuclear pore complex protein NUP107"/>
    <property type="match status" value="1"/>
</dbReference>
<protein>
    <recommendedName>
        <fullName evidence="17">Protein kinase domain-containing protein</fullName>
    </recommendedName>
</protein>
<feature type="compositionally biased region" description="Pro residues" evidence="15">
    <location>
        <begin position="340"/>
        <end position="358"/>
    </location>
</feature>
<dbReference type="InterPro" id="IPR001245">
    <property type="entry name" value="Ser-Thr/Tyr_kinase_cat_dom"/>
</dbReference>
<evidence type="ECO:0000313" key="18">
    <source>
        <dbReference type="EMBL" id="RHN68441.1"/>
    </source>
</evidence>
<evidence type="ECO:0000256" key="15">
    <source>
        <dbReference type="SAM" id="MobiDB-lite"/>
    </source>
</evidence>
<dbReference type="SUPFAM" id="SSF56112">
    <property type="entry name" value="Protein kinase-like (PK-like)"/>
    <property type="match status" value="1"/>
</dbReference>
<evidence type="ECO:0000256" key="16">
    <source>
        <dbReference type="SAM" id="Phobius"/>
    </source>
</evidence>
<keyword evidence="12" id="KW-1015">Disulfide bond</keyword>
<gene>
    <name evidence="18" type="ORF">MtrunA17_Chr3g0113951</name>
</gene>
<evidence type="ECO:0000256" key="10">
    <source>
        <dbReference type="ARBA" id="ARBA00022989"/>
    </source>
</evidence>
<dbReference type="SUPFAM" id="SSF52058">
    <property type="entry name" value="L domain-like"/>
    <property type="match status" value="1"/>
</dbReference>
<evidence type="ECO:0000256" key="3">
    <source>
        <dbReference type="ARBA" id="ARBA00022512"/>
    </source>
</evidence>
<dbReference type="Proteomes" id="UP000265566">
    <property type="component" value="Chromosome 3"/>
</dbReference>
<keyword evidence="5" id="KW-0433">Leucine-rich repeat</keyword>
<feature type="transmembrane region" description="Helical" evidence="16">
    <location>
        <begin position="71"/>
        <end position="91"/>
    </location>
</feature>
<dbReference type="Gene3D" id="1.10.510.10">
    <property type="entry name" value="Transferase(Phosphotransferase) domain 1"/>
    <property type="match status" value="1"/>
</dbReference>
<dbReference type="Pfam" id="PF08263">
    <property type="entry name" value="LRRNT_2"/>
    <property type="match status" value="1"/>
</dbReference>
<feature type="transmembrane region" description="Helical" evidence="16">
    <location>
        <begin position="119"/>
        <end position="141"/>
    </location>
</feature>
<dbReference type="Gramene" id="rna16798">
    <property type="protein sequence ID" value="RHN68441.1"/>
    <property type="gene ID" value="gene16798"/>
</dbReference>
<dbReference type="Gene3D" id="3.30.200.20">
    <property type="entry name" value="Phosphorylase Kinase, domain 1"/>
    <property type="match status" value="1"/>
</dbReference>
<dbReference type="InterPro" id="IPR032675">
    <property type="entry name" value="LRR_dom_sf"/>
</dbReference>
<keyword evidence="11 16" id="KW-0472">Membrane</keyword>